<dbReference type="AlphaFoldDB" id="A0A162ZAU6"/>
<proteinExistence type="predicted"/>
<evidence type="ECO:0000313" key="2">
    <source>
        <dbReference type="Proteomes" id="UP000076837"/>
    </source>
</evidence>
<evidence type="ECO:0000313" key="1">
    <source>
        <dbReference type="EMBL" id="KZM20504.1"/>
    </source>
</evidence>
<organism evidence="1 2">
    <name type="scientific">Didymella rabiei</name>
    <name type="common">Chickpea ascochyta blight fungus</name>
    <name type="synonym">Mycosphaerella rabiei</name>
    <dbReference type="NCBI Taxonomy" id="5454"/>
    <lineage>
        <taxon>Eukaryota</taxon>
        <taxon>Fungi</taxon>
        <taxon>Dikarya</taxon>
        <taxon>Ascomycota</taxon>
        <taxon>Pezizomycotina</taxon>
        <taxon>Dothideomycetes</taxon>
        <taxon>Pleosporomycetidae</taxon>
        <taxon>Pleosporales</taxon>
        <taxon>Pleosporineae</taxon>
        <taxon>Didymellaceae</taxon>
        <taxon>Ascochyta</taxon>
    </lineage>
</organism>
<dbReference type="Proteomes" id="UP000076837">
    <property type="component" value="Unassembled WGS sequence"/>
</dbReference>
<comment type="caution">
    <text evidence="1">The sequence shown here is derived from an EMBL/GenBank/DDBJ whole genome shotgun (WGS) entry which is preliminary data.</text>
</comment>
<name>A0A162ZAU6_DIDRA</name>
<accession>A0A162ZAU6</accession>
<keyword evidence="2" id="KW-1185">Reference proteome</keyword>
<gene>
    <name evidence="1" type="ORF">ST47_g8373</name>
</gene>
<reference evidence="1 2" key="1">
    <citation type="journal article" date="2016" name="Sci. Rep.">
        <title>Draft genome sequencing and secretome analysis of fungal phytopathogen Ascochyta rabiei provides insight into the necrotrophic effector repertoire.</title>
        <authorList>
            <person name="Verma S."/>
            <person name="Gazara R.K."/>
            <person name="Nizam S."/>
            <person name="Parween S."/>
            <person name="Chattopadhyay D."/>
            <person name="Verma P.K."/>
        </authorList>
    </citation>
    <scope>NUCLEOTIDE SEQUENCE [LARGE SCALE GENOMIC DNA]</scope>
    <source>
        <strain evidence="1 2">ArDII</strain>
    </source>
</reference>
<sequence>MPSLHSCDVPKYDKEQRDWYLHDEKTELYDFNLPDGSKRRCWNVEAKNRRDGTTTKRFVVPDHEPANHEPRPPCRCAAFNCGGGRPHCNACLYTDDAELCGEMRNSDWDNILDEMLCADTTDIMNRVSVELEVKR</sequence>
<protein>
    <submittedName>
        <fullName evidence="1">Uncharacterized protein</fullName>
    </submittedName>
</protein>
<dbReference type="EMBL" id="JYNV01000279">
    <property type="protein sequence ID" value="KZM20504.1"/>
    <property type="molecule type" value="Genomic_DNA"/>
</dbReference>